<organism evidence="1 2">
    <name type="scientific">Deefgea salmonis</name>
    <dbReference type="NCBI Taxonomy" id="2875502"/>
    <lineage>
        <taxon>Bacteria</taxon>
        <taxon>Pseudomonadati</taxon>
        <taxon>Pseudomonadota</taxon>
        <taxon>Betaproteobacteria</taxon>
        <taxon>Neisseriales</taxon>
        <taxon>Chitinibacteraceae</taxon>
        <taxon>Deefgea</taxon>
    </lineage>
</organism>
<protein>
    <submittedName>
        <fullName evidence="1">Uncharacterized protein</fullName>
    </submittedName>
</protein>
<name>A0ABS8BN98_9NEIS</name>
<accession>A0ABS8BN98</accession>
<keyword evidence="2" id="KW-1185">Reference proteome</keyword>
<proteinExistence type="predicted"/>
<gene>
    <name evidence="1" type="ORF">LG219_13135</name>
</gene>
<comment type="caution">
    <text evidence="1">The sequence shown here is derived from an EMBL/GenBank/DDBJ whole genome shotgun (WGS) entry which is preliminary data.</text>
</comment>
<reference evidence="1 2" key="1">
    <citation type="submission" date="2021-10" db="EMBL/GenBank/DDBJ databases">
        <authorList>
            <person name="Chen M."/>
        </authorList>
    </citation>
    <scope>NUCLEOTIDE SEQUENCE [LARGE SCALE GENOMIC DNA]</scope>
    <source>
        <strain evidence="1 2">H3-26</strain>
    </source>
</reference>
<sequence>MTRRKRSKQNPRKDPAKTRLWVSPFSEKGSLLNAQDEQITQVILTFAQPVLVGLPNGCSKAQFAGVMRTVLTVWNAVVKDAQDGGNQHETAVLNTIASASKEVQLMVKRLIKRKKTKFATEQRLIGQHWVHEQGGEVLFGCEEKQATTSTFKAK</sequence>
<dbReference type="Proteomes" id="UP001198034">
    <property type="component" value="Unassembled WGS sequence"/>
</dbReference>
<evidence type="ECO:0000313" key="2">
    <source>
        <dbReference type="Proteomes" id="UP001198034"/>
    </source>
</evidence>
<dbReference type="EMBL" id="JAJAWG010000011">
    <property type="protein sequence ID" value="MCB5197209.1"/>
    <property type="molecule type" value="Genomic_DNA"/>
</dbReference>
<evidence type="ECO:0000313" key="1">
    <source>
        <dbReference type="EMBL" id="MCB5197209.1"/>
    </source>
</evidence>